<feature type="modified residue" description="4-aspartylphosphate" evidence="3">
    <location>
        <position position="53"/>
    </location>
</feature>
<dbReference type="GO" id="GO:0003677">
    <property type="term" value="F:DNA binding"/>
    <property type="evidence" value="ECO:0007669"/>
    <property type="project" value="UniProtKB-KW"/>
</dbReference>
<dbReference type="PRINTS" id="PR00038">
    <property type="entry name" value="HTHLUXR"/>
</dbReference>
<dbReference type="SMART" id="SM00421">
    <property type="entry name" value="HTH_LUXR"/>
    <property type="match status" value="1"/>
</dbReference>
<dbReference type="AlphaFoldDB" id="A0A7T0LJM5"/>
<evidence type="ECO:0000256" key="3">
    <source>
        <dbReference type="PROSITE-ProRule" id="PRU00169"/>
    </source>
</evidence>
<dbReference type="PANTHER" id="PTHR43214:SF43">
    <property type="entry name" value="TWO-COMPONENT RESPONSE REGULATOR"/>
    <property type="match status" value="1"/>
</dbReference>
<dbReference type="SMART" id="SM00448">
    <property type="entry name" value="REC"/>
    <property type="match status" value="1"/>
</dbReference>
<dbReference type="SUPFAM" id="SSF46894">
    <property type="entry name" value="C-terminal effector domain of the bipartite response regulators"/>
    <property type="match status" value="1"/>
</dbReference>
<dbReference type="InterPro" id="IPR011006">
    <property type="entry name" value="CheY-like_superfamily"/>
</dbReference>
<feature type="domain" description="Response regulatory" evidence="6">
    <location>
        <begin position="2"/>
        <end position="118"/>
    </location>
</feature>
<dbReference type="InterPro" id="IPR001789">
    <property type="entry name" value="Sig_transdc_resp-reg_receiver"/>
</dbReference>
<dbReference type="Pfam" id="PF00072">
    <property type="entry name" value="Response_reg"/>
    <property type="match status" value="1"/>
</dbReference>
<evidence type="ECO:0000313" key="7">
    <source>
        <dbReference type="EMBL" id="QPL04875.1"/>
    </source>
</evidence>
<dbReference type="InterPro" id="IPR058245">
    <property type="entry name" value="NreC/VraR/RcsB-like_REC"/>
</dbReference>
<organism evidence="7 8">
    <name type="scientific">Actinomyces respiraculi</name>
    <dbReference type="NCBI Taxonomy" id="2744574"/>
    <lineage>
        <taxon>Bacteria</taxon>
        <taxon>Bacillati</taxon>
        <taxon>Actinomycetota</taxon>
        <taxon>Actinomycetes</taxon>
        <taxon>Actinomycetales</taxon>
        <taxon>Actinomycetaceae</taxon>
        <taxon>Actinomyces</taxon>
    </lineage>
</organism>
<dbReference type="CDD" id="cd06170">
    <property type="entry name" value="LuxR_C_like"/>
    <property type="match status" value="1"/>
</dbReference>
<keyword evidence="2" id="KW-0238">DNA-binding</keyword>
<name>A0A7T0LJM5_9ACTO</name>
<gene>
    <name evidence="7" type="ORF">ID810_08995</name>
</gene>
<proteinExistence type="predicted"/>
<sequence>MRVLIVDDDVIVSQALTTILTAEGDIDVVATGTSGPEAVALWRRHRPDVLLMDVRMPAGDGLSAAEEVLAEDAQARIVFLTTFADDEYIGRALRMGARGFLIKQDVARIAPALRGVMAGMSVLEGEVVERGVLAGAAAGGAPAGARGVGRAGASTGEERPEALRDLTEREYEVVRAVADGLDNAEIAQRLFMSEGTVRNHVSAALARTGLRNRTQLAVLYLRAVHPQAV</sequence>
<evidence type="ECO:0000259" key="6">
    <source>
        <dbReference type="PROSITE" id="PS50110"/>
    </source>
</evidence>
<dbReference type="PANTHER" id="PTHR43214">
    <property type="entry name" value="TWO-COMPONENT RESPONSE REGULATOR"/>
    <property type="match status" value="1"/>
</dbReference>
<dbReference type="PROSITE" id="PS00622">
    <property type="entry name" value="HTH_LUXR_1"/>
    <property type="match status" value="1"/>
</dbReference>
<dbReference type="EMBL" id="CP063989">
    <property type="protein sequence ID" value="QPL04875.1"/>
    <property type="molecule type" value="Genomic_DNA"/>
</dbReference>
<evidence type="ECO:0000259" key="5">
    <source>
        <dbReference type="PROSITE" id="PS50043"/>
    </source>
</evidence>
<dbReference type="CDD" id="cd17535">
    <property type="entry name" value="REC_NarL-like"/>
    <property type="match status" value="1"/>
</dbReference>
<evidence type="ECO:0000256" key="1">
    <source>
        <dbReference type="ARBA" id="ARBA00022553"/>
    </source>
</evidence>
<evidence type="ECO:0000256" key="4">
    <source>
        <dbReference type="SAM" id="MobiDB-lite"/>
    </source>
</evidence>
<keyword evidence="1 3" id="KW-0597">Phosphoprotein</keyword>
<feature type="region of interest" description="Disordered" evidence="4">
    <location>
        <begin position="138"/>
        <end position="161"/>
    </location>
</feature>
<dbReference type="InterPro" id="IPR039420">
    <property type="entry name" value="WalR-like"/>
</dbReference>
<dbReference type="InterPro" id="IPR016032">
    <property type="entry name" value="Sig_transdc_resp-reg_C-effctor"/>
</dbReference>
<dbReference type="GO" id="GO:0006355">
    <property type="term" value="P:regulation of DNA-templated transcription"/>
    <property type="evidence" value="ECO:0007669"/>
    <property type="project" value="InterPro"/>
</dbReference>
<dbReference type="GO" id="GO:0000160">
    <property type="term" value="P:phosphorelay signal transduction system"/>
    <property type="evidence" value="ECO:0007669"/>
    <property type="project" value="InterPro"/>
</dbReference>
<dbReference type="Proteomes" id="UP000594637">
    <property type="component" value="Chromosome"/>
</dbReference>
<dbReference type="RefSeq" id="WP_166855869.1">
    <property type="nucleotide sequence ID" value="NZ_CP063989.1"/>
</dbReference>
<keyword evidence="8" id="KW-1185">Reference proteome</keyword>
<dbReference type="PROSITE" id="PS50110">
    <property type="entry name" value="RESPONSE_REGULATORY"/>
    <property type="match status" value="1"/>
</dbReference>
<protein>
    <submittedName>
        <fullName evidence="7">Response regulator transcription factor</fullName>
    </submittedName>
</protein>
<reference evidence="7 8" key="1">
    <citation type="submission" date="2020-11" db="EMBL/GenBank/DDBJ databases">
        <title>Actinomyces sp. ZJ750.</title>
        <authorList>
            <person name="Zhou J."/>
        </authorList>
    </citation>
    <scope>NUCLEOTIDE SEQUENCE [LARGE SCALE GENOMIC DNA]</scope>
    <source>
        <strain evidence="7 8">ZJ750</strain>
    </source>
</reference>
<evidence type="ECO:0000313" key="8">
    <source>
        <dbReference type="Proteomes" id="UP000594637"/>
    </source>
</evidence>
<dbReference type="SUPFAM" id="SSF52172">
    <property type="entry name" value="CheY-like"/>
    <property type="match status" value="1"/>
</dbReference>
<dbReference type="PROSITE" id="PS50043">
    <property type="entry name" value="HTH_LUXR_2"/>
    <property type="match status" value="1"/>
</dbReference>
<dbReference type="Gene3D" id="3.40.50.2300">
    <property type="match status" value="1"/>
</dbReference>
<feature type="compositionally biased region" description="Gly residues" evidence="4">
    <location>
        <begin position="138"/>
        <end position="150"/>
    </location>
</feature>
<dbReference type="KEGG" id="arep:ID810_08995"/>
<dbReference type="InterPro" id="IPR000792">
    <property type="entry name" value="Tscrpt_reg_LuxR_C"/>
</dbReference>
<evidence type="ECO:0000256" key="2">
    <source>
        <dbReference type="ARBA" id="ARBA00023125"/>
    </source>
</evidence>
<feature type="domain" description="HTH luxR-type" evidence="5">
    <location>
        <begin position="159"/>
        <end position="224"/>
    </location>
</feature>
<accession>A0A7T0LJM5</accession>
<dbReference type="Pfam" id="PF00196">
    <property type="entry name" value="GerE"/>
    <property type="match status" value="1"/>
</dbReference>